<keyword evidence="3 7" id="KW-0808">Transferase</keyword>
<evidence type="ECO:0000256" key="5">
    <source>
        <dbReference type="ARBA" id="ARBA00023315"/>
    </source>
</evidence>
<accession>A0A3B0RVK8</accession>
<dbReference type="AlphaFoldDB" id="A0A3B0RVK8"/>
<evidence type="ECO:0000256" key="4">
    <source>
        <dbReference type="ARBA" id="ARBA00023136"/>
    </source>
</evidence>
<dbReference type="Pfam" id="PF19277">
    <property type="entry name" value="GPAT_C"/>
    <property type="match status" value="1"/>
</dbReference>
<comment type="similarity">
    <text evidence="2">Belongs to the GPAT/DAPAT family.</text>
</comment>
<dbReference type="Pfam" id="PF01553">
    <property type="entry name" value="Acyltransferase"/>
    <property type="match status" value="1"/>
</dbReference>
<name>A0A3B0RVK8_9ZZZZ</name>
<reference evidence="7" key="1">
    <citation type="submission" date="2018-06" db="EMBL/GenBank/DDBJ databases">
        <authorList>
            <person name="Zhirakovskaya E."/>
        </authorList>
    </citation>
    <scope>NUCLEOTIDE SEQUENCE</scope>
</reference>
<dbReference type="PANTHER" id="PTHR12563:SF17">
    <property type="entry name" value="DIHYDROXYACETONE PHOSPHATE ACYLTRANSFERASE"/>
    <property type="match status" value="1"/>
</dbReference>
<dbReference type="EMBL" id="UOEF01000013">
    <property type="protein sequence ID" value="VAV87455.1"/>
    <property type="molecule type" value="Genomic_DNA"/>
</dbReference>
<dbReference type="GO" id="GO:0004366">
    <property type="term" value="F:glycerol-3-phosphate O-acyltransferase activity"/>
    <property type="evidence" value="ECO:0007669"/>
    <property type="project" value="UniProtKB-EC"/>
</dbReference>
<organism evidence="7">
    <name type="scientific">hydrothermal vent metagenome</name>
    <dbReference type="NCBI Taxonomy" id="652676"/>
    <lineage>
        <taxon>unclassified sequences</taxon>
        <taxon>metagenomes</taxon>
        <taxon>ecological metagenomes</taxon>
    </lineage>
</organism>
<gene>
    <name evidence="7" type="ORF">MNBD_ALPHA04-2153</name>
</gene>
<comment type="subcellular location">
    <subcellularLocation>
        <location evidence="1">Endomembrane system</location>
        <topology evidence="1">Peripheral membrane protein</topology>
    </subcellularLocation>
</comment>
<dbReference type="InterPro" id="IPR045520">
    <property type="entry name" value="GPAT/DHAPAT_C"/>
</dbReference>
<dbReference type="EC" id="2.3.1.15" evidence="7"/>
<evidence type="ECO:0000256" key="3">
    <source>
        <dbReference type="ARBA" id="ARBA00022679"/>
    </source>
</evidence>
<dbReference type="SMART" id="SM00563">
    <property type="entry name" value="PlsC"/>
    <property type="match status" value="1"/>
</dbReference>
<feature type="domain" description="Phospholipid/glycerol acyltransferase" evidence="6">
    <location>
        <begin position="279"/>
        <end position="406"/>
    </location>
</feature>
<dbReference type="InterPro" id="IPR041728">
    <property type="entry name" value="GPAT/DHAPAT_LPLAT"/>
</dbReference>
<proteinExistence type="inferred from homology"/>
<evidence type="ECO:0000313" key="7">
    <source>
        <dbReference type="EMBL" id="VAV87455.1"/>
    </source>
</evidence>
<dbReference type="CDD" id="cd07993">
    <property type="entry name" value="LPLAT_DHAPAT-like"/>
    <property type="match status" value="1"/>
</dbReference>
<dbReference type="GO" id="GO:0012505">
    <property type="term" value="C:endomembrane system"/>
    <property type="evidence" value="ECO:0007669"/>
    <property type="project" value="UniProtKB-SubCell"/>
</dbReference>
<dbReference type="InterPro" id="IPR002123">
    <property type="entry name" value="Plipid/glycerol_acylTrfase"/>
</dbReference>
<protein>
    <submittedName>
        <fullName evidence="7">Glycerol-3-phosphate acyltransferase</fullName>
        <ecNumber evidence="7">2.3.1.15</ecNumber>
    </submittedName>
</protein>
<dbReference type="NCBIfam" id="NF002886">
    <property type="entry name" value="PRK03355.1"/>
    <property type="match status" value="1"/>
</dbReference>
<keyword evidence="4" id="KW-0472">Membrane</keyword>
<keyword evidence="5 7" id="KW-0012">Acyltransferase</keyword>
<evidence type="ECO:0000256" key="1">
    <source>
        <dbReference type="ARBA" id="ARBA00004184"/>
    </source>
</evidence>
<dbReference type="GO" id="GO:0006629">
    <property type="term" value="P:lipid metabolic process"/>
    <property type="evidence" value="ECO:0007669"/>
    <property type="project" value="InterPro"/>
</dbReference>
<sequence length="782" mass="89384">MDETIRIANTGPLLATGPKLFIIDARNRVERKYLLDWLHTSLTEGGPGADINWISLPISDERARLRLGKLSEKLKDDPETLVVPIRIAWRIPNFDKSRALKKRHIIFGDPRNPGSLRARAILLRDRRRAHCLTGKPATIGDLRQRYENQNIIDSPSDGDGDDFADFVVRQAGLVLDISERSLRGRRYKVPRHVAQGLRSDPRFRAAISQLADDLGKQETELYEEADKYMKELIARPSPLFIDLKAKLDRYMLSQGYEDEVCFDKNELTRLRQTMREHPTLLLFTHKTYVDGLTPTDLAYQNDLPMIHIFGGINLDFFGLGFLLRRAGTIFIRRSFENNPVYKLVLRSYVSYLMEKRFPMTWAFEGTRSRLGKLMPPRYGLLKYVMDSAYSNDIENVHIIPVVTSFDLIRDVEEYAGEQTGIIKKPESLSWFLGYIRSLREPMGKVYVDFGEPVVIGNAPEPDDRIGLSKIAFEVAVKANSVTPLTLTSLVCLCLLGSAPRAMTAQELRAITAFFIGWARERNIRMSEDLTPENLDGIPKVVETLVNNGLLLRHDKGSERVYAIEPGQHPIASYYRNTIIHHFLDKAIIELSLLKAREDKERNASDVFWAETDRLRDLFKFEFFYPAKAEYRKNLKAELTRADPDWSKKLMEGGPMLKSLTNRFQPLIGHAVFLPFVEAYTVVLDILSRLEPGQTIDKKQCVEEALKEGRQAYLLRRITSEASIGKILFENGFKMAAGLGLTGETTKETIAERKALLRKFRALSRRMEKSRLEVLALADKIFE</sequence>
<dbReference type="InterPro" id="IPR022284">
    <property type="entry name" value="GPAT/DHAPAT"/>
</dbReference>
<evidence type="ECO:0000256" key="2">
    <source>
        <dbReference type="ARBA" id="ARBA00007937"/>
    </source>
</evidence>
<evidence type="ECO:0000259" key="6">
    <source>
        <dbReference type="SMART" id="SM00563"/>
    </source>
</evidence>
<dbReference type="GO" id="GO:0005886">
    <property type="term" value="C:plasma membrane"/>
    <property type="evidence" value="ECO:0007669"/>
    <property type="project" value="TreeGrafter"/>
</dbReference>
<dbReference type="PANTHER" id="PTHR12563">
    <property type="entry name" value="GLYCEROL-3-PHOSPHATE ACYLTRANSFERASE"/>
    <property type="match status" value="1"/>
</dbReference>